<keyword evidence="2" id="KW-1185">Reference proteome</keyword>
<organism evidence="1 2">
    <name type="scientific">Lentzea roselyniae</name>
    <dbReference type="NCBI Taxonomy" id="531940"/>
    <lineage>
        <taxon>Bacteria</taxon>
        <taxon>Bacillati</taxon>
        <taxon>Actinomycetota</taxon>
        <taxon>Actinomycetes</taxon>
        <taxon>Pseudonocardiales</taxon>
        <taxon>Pseudonocardiaceae</taxon>
        <taxon>Lentzea</taxon>
    </lineage>
</organism>
<name>A0ABP7CBW1_9PSEU</name>
<sequence length="73" mass="7999">MPSSDEPEHVVLAGGQSLRAFATGKLAHCKIPRYVMVVDEFPMTVTGKVRKVEMREKSVQMLDLGEAAAIRNA</sequence>
<accession>A0ABP7CBW1</accession>
<dbReference type="Gene3D" id="3.30.300.30">
    <property type="match status" value="1"/>
</dbReference>
<comment type="caution">
    <text evidence="1">The sequence shown here is derived from an EMBL/GenBank/DDBJ whole genome shotgun (WGS) entry which is preliminary data.</text>
</comment>
<evidence type="ECO:0008006" key="3">
    <source>
        <dbReference type="Google" id="ProtNLM"/>
    </source>
</evidence>
<dbReference type="EMBL" id="BAABBE010000055">
    <property type="protein sequence ID" value="GAA3686399.1"/>
    <property type="molecule type" value="Genomic_DNA"/>
</dbReference>
<evidence type="ECO:0000313" key="2">
    <source>
        <dbReference type="Proteomes" id="UP001500711"/>
    </source>
</evidence>
<protein>
    <recommendedName>
        <fullName evidence="3">AMP-binding enzyme C-terminal domain-containing protein</fullName>
    </recommendedName>
</protein>
<dbReference type="SUPFAM" id="SSF56801">
    <property type="entry name" value="Acetyl-CoA synthetase-like"/>
    <property type="match status" value="1"/>
</dbReference>
<dbReference type="InterPro" id="IPR045851">
    <property type="entry name" value="AMP-bd_C_sf"/>
</dbReference>
<dbReference type="Proteomes" id="UP001500711">
    <property type="component" value="Unassembled WGS sequence"/>
</dbReference>
<proteinExistence type="predicted"/>
<reference evidence="2" key="1">
    <citation type="journal article" date="2019" name="Int. J. Syst. Evol. Microbiol.">
        <title>The Global Catalogue of Microorganisms (GCM) 10K type strain sequencing project: providing services to taxonomists for standard genome sequencing and annotation.</title>
        <authorList>
            <consortium name="The Broad Institute Genomics Platform"/>
            <consortium name="The Broad Institute Genome Sequencing Center for Infectious Disease"/>
            <person name="Wu L."/>
            <person name="Ma J."/>
        </authorList>
    </citation>
    <scope>NUCLEOTIDE SEQUENCE [LARGE SCALE GENOMIC DNA]</scope>
    <source>
        <strain evidence="2">JCM 17494</strain>
    </source>
</reference>
<evidence type="ECO:0000313" key="1">
    <source>
        <dbReference type="EMBL" id="GAA3686399.1"/>
    </source>
</evidence>
<gene>
    <name evidence="1" type="ORF">GCM10022267_86630</name>
</gene>